<name>A0A2B4RLF2_STYPI</name>
<dbReference type="Gene3D" id="1.10.472.10">
    <property type="entry name" value="Cyclin-like"/>
    <property type="match status" value="1"/>
</dbReference>
<organism evidence="3 4">
    <name type="scientific">Stylophora pistillata</name>
    <name type="common">Smooth cauliflower coral</name>
    <dbReference type="NCBI Taxonomy" id="50429"/>
    <lineage>
        <taxon>Eukaryota</taxon>
        <taxon>Metazoa</taxon>
        <taxon>Cnidaria</taxon>
        <taxon>Anthozoa</taxon>
        <taxon>Hexacorallia</taxon>
        <taxon>Scleractinia</taxon>
        <taxon>Astrocoeniina</taxon>
        <taxon>Pocilloporidae</taxon>
        <taxon>Stylophora</taxon>
    </lineage>
</organism>
<feature type="domain" description="Cyclin-A N-terminal APC/C binding region" evidence="2">
    <location>
        <begin position="42"/>
        <end position="166"/>
    </location>
</feature>
<evidence type="ECO:0000259" key="1">
    <source>
        <dbReference type="Pfam" id="PF02984"/>
    </source>
</evidence>
<keyword evidence="4" id="KW-1185">Reference proteome</keyword>
<sequence>MSLSIREPFPITNNFENNQESSVLKKAKMEDGQARATQQGQKRAALGTITNNAMRIQPFRAAKQQAGFTGPSLSFGAAKNDENAFSRAQQKTSAFAVPTTAQQSFSIHVDQEPVIASSQNRAFHSSSSVPEINPAVTSLSRPALTNVFVANGARTEGDSPMVIDSSDDEDFECTKETTPEIHDIDTGNDIFGVTEYASEIYQYLKKSENPTLAHYTGFQLLDLQACLHDLHRTFSHAPKQQQQSIREKYKNSSCHGVANLPAPEMLPLA</sequence>
<dbReference type="Pfam" id="PF02984">
    <property type="entry name" value="Cyclin_C"/>
    <property type="match status" value="1"/>
</dbReference>
<dbReference type="InterPro" id="IPR046965">
    <property type="entry name" value="Cyclin_A/B-like"/>
</dbReference>
<accession>A0A2B4RLF2</accession>
<evidence type="ECO:0000313" key="3">
    <source>
        <dbReference type="EMBL" id="PFX17072.1"/>
    </source>
</evidence>
<dbReference type="STRING" id="50429.A0A2B4RLF2"/>
<dbReference type="InterPro" id="IPR032447">
    <property type="entry name" value="Cyclin-A_N"/>
</dbReference>
<dbReference type="GO" id="GO:0016538">
    <property type="term" value="F:cyclin-dependent protein serine/threonine kinase regulator activity"/>
    <property type="evidence" value="ECO:0007669"/>
    <property type="project" value="InterPro"/>
</dbReference>
<dbReference type="PIRSF" id="PIRSF001771">
    <property type="entry name" value="Cyclin_A_B_D_E"/>
    <property type="match status" value="1"/>
</dbReference>
<protein>
    <submittedName>
        <fullName evidence="3">G2/mitotic-specific cyclin-A</fullName>
    </submittedName>
</protein>
<dbReference type="Proteomes" id="UP000225706">
    <property type="component" value="Unassembled WGS sequence"/>
</dbReference>
<reference evidence="4" key="1">
    <citation type="journal article" date="2017" name="bioRxiv">
        <title>Comparative analysis of the genomes of Stylophora pistillata and Acropora digitifera provides evidence for extensive differences between species of corals.</title>
        <authorList>
            <person name="Voolstra C.R."/>
            <person name="Li Y."/>
            <person name="Liew Y.J."/>
            <person name="Baumgarten S."/>
            <person name="Zoccola D."/>
            <person name="Flot J.-F."/>
            <person name="Tambutte S."/>
            <person name="Allemand D."/>
            <person name="Aranda M."/>
        </authorList>
    </citation>
    <scope>NUCLEOTIDE SEQUENCE [LARGE SCALE GENOMIC DNA]</scope>
</reference>
<proteinExistence type="predicted"/>
<dbReference type="Pfam" id="PF16500">
    <property type="entry name" value="Cyclin_N2"/>
    <property type="match status" value="1"/>
</dbReference>
<dbReference type="OrthoDB" id="5590282at2759"/>
<dbReference type="InterPro" id="IPR004367">
    <property type="entry name" value="Cyclin_C-dom"/>
</dbReference>
<comment type="caution">
    <text evidence="3">The sequence shown here is derived from an EMBL/GenBank/DDBJ whole genome shotgun (WGS) entry which is preliminary data.</text>
</comment>
<dbReference type="GO" id="GO:0044772">
    <property type="term" value="P:mitotic cell cycle phase transition"/>
    <property type="evidence" value="ECO:0007669"/>
    <property type="project" value="InterPro"/>
</dbReference>
<gene>
    <name evidence="3" type="ORF">AWC38_SpisGene18626</name>
</gene>
<dbReference type="SUPFAM" id="SSF47954">
    <property type="entry name" value="Cyclin-like"/>
    <property type="match status" value="1"/>
</dbReference>
<evidence type="ECO:0000259" key="2">
    <source>
        <dbReference type="Pfam" id="PF16500"/>
    </source>
</evidence>
<dbReference type="AlphaFoldDB" id="A0A2B4RLF2"/>
<feature type="domain" description="Cyclin C-terminal" evidence="1">
    <location>
        <begin position="207"/>
        <end position="262"/>
    </location>
</feature>
<evidence type="ECO:0000313" key="4">
    <source>
        <dbReference type="Proteomes" id="UP000225706"/>
    </source>
</evidence>
<dbReference type="InterPro" id="IPR036915">
    <property type="entry name" value="Cyclin-like_sf"/>
</dbReference>
<dbReference type="EMBL" id="LSMT01000499">
    <property type="protein sequence ID" value="PFX17072.1"/>
    <property type="molecule type" value="Genomic_DNA"/>
</dbReference>